<keyword evidence="2" id="KW-0680">Restriction system</keyword>
<dbReference type="GO" id="GO:0016787">
    <property type="term" value="F:hydrolase activity"/>
    <property type="evidence" value="ECO:0007669"/>
    <property type="project" value="UniProtKB-KW"/>
</dbReference>
<dbReference type="EMBL" id="JAUTXY010000004">
    <property type="protein sequence ID" value="MEE2058027.1"/>
    <property type="molecule type" value="Genomic_DNA"/>
</dbReference>
<name>A0ABU7L9Q2_9NOCA</name>
<accession>A0ABU7L9Q2</accession>
<evidence type="ECO:0000259" key="4">
    <source>
        <dbReference type="Pfam" id="PF01420"/>
    </source>
</evidence>
<gene>
    <name evidence="5" type="ORF">Q7514_10905</name>
</gene>
<proteinExistence type="inferred from homology"/>
<reference evidence="5 6" key="1">
    <citation type="submission" date="2023-07" db="EMBL/GenBank/DDBJ databases">
        <authorList>
            <person name="Girao M."/>
            <person name="Carvalho M.F."/>
        </authorList>
    </citation>
    <scope>NUCLEOTIDE SEQUENCE [LARGE SCALE GENOMIC DNA]</scope>
    <source>
        <strain evidence="5 6">YIM65754</strain>
    </source>
</reference>
<dbReference type="SUPFAM" id="SSF116734">
    <property type="entry name" value="DNA methylase specificity domain"/>
    <property type="match status" value="2"/>
</dbReference>
<evidence type="ECO:0000313" key="6">
    <source>
        <dbReference type="Proteomes" id="UP001336020"/>
    </source>
</evidence>
<dbReference type="EC" id="3.1.21.-" evidence="5"/>
<evidence type="ECO:0000256" key="2">
    <source>
        <dbReference type="ARBA" id="ARBA00022747"/>
    </source>
</evidence>
<dbReference type="CDD" id="cd17253">
    <property type="entry name" value="RMtype1_S_Eco933I-TRD2-CR2_like"/>
    <property type="match status" value="1"/>
</dbReference>
<dbReference type="Pfam" id="PF01420">
    <property type="entry name" value="Methylase_S"/>
    <property type="match status" value="1"/>
</dbReference>
<dbReference type="InterPro" id="IPR052021">
    <property type="entry name" value="Type-I_RS_S_subunit"/>
</dbReference>
<dbReference type="GO" id="GO:0004519">
    <property type="term" value="F:endonuclease activity"/>
    <property type="evidence" value="ECO:0007669"/>
    <property type="project" value="UniProtKB-KW"/>
</dbReference>
<evidence type="ECO:0000256" key="3">
    <source>
        <dbReference type="ARBA" id="ARBA00023125"/>
    </source>
</evidence>
<dbReference type="PANTHER" id="PTHR30408:SF12">
    <property type="entry name" value="TYPE I RESTRICTION ENZYME MJAVIII SPECIFICITY SUBUNIT"/>
    <property type="match status" value="1"/>
</dbReference>
<dbReference type="Gene3D" id="3.90.220.20">
    <property type="entry name" value="DNA methylase specificity domains"/>
    <property type="match status" value="1"/>
</dbReference>
<dbReference type="RefSeq" id="WP_330133269.1">
    <property type="nucleotide sequence ID" value="NZ_JAUTXY010000004.1"/>
</dbReference>
<dbReference type="Proteomes" id="UP001336020">
    <property type="component" value="Unassembled WGS sequence"/>
</dbReference>
<dbReference type="PANTHER" id="PTHR30408">
    <property type="entry name" value="TYPE-1 RESTRICTION ENZYME ECOKI SPECIFICITY PROTEIN"/>
    <property type="match status" value="1"/>
</dbReference>
<organism evidence="5 6">
    <name type="scientific">Rhodococcus artemisiae</name>
    <dbReference type="NCBI Taxonomy" id="714159"/>
    <lineage>
        <taxon>Bacteria</taxon>
        <taxon>Bacillati</taxon>
        <taxon>Actinomycetota</taxon>
        <taxon>Actinomycetes</taxon>
        <taxon>Mycobacteriales</taxon>
        <taxon>Nocardiaceae</taxon>
        <taxon>Rhodococcus</taxon>
    </lineage>
</organism>
<keyword evidence="3" id="KW-0238">DNA-binding</keyword>
<keyword evidence="5" id="KW-0540">Nuclease</keyword>
<dbReference type="InterPro" id="IPR000055">
    <property type="entry name" value="Restrct_endonuc_typeI_TRD"/>
</dbReference>
<keyword evidence="6" id="KW-1185">Reference proteome</keyword>
<feature type="domain" description="Type I restriction modification DNA specificity" evidence="4">
    <location>
        <begin position="62"/>
        <end position="169"/>
    </location>
</feature>
<comment type="caution">
    <text evidence="5">The sequence shown here is derived from an EMBL/GenBank/DDBJ whole genome shotgun (WGS) entry which is preliminary data.</text>
</comment>
<evidence type="ECO:0000313" key="5">
    <source>
        <dbReference type="EMBL" id="MEE2058027.1"/>
    </source>
</evidence>
<comment type="similarity">
    <text evidence="1">Belongs to the type-I restriction system S methylase family.</text>
</comment>
<keyword evidence="5" id="KW-0255">Endonuclease</keyword>
<dbReference type="InterPro" id="IPR044946">
    <property type="entry name" value="Restrct_endonuc_typeI_TRD_sf"/>
</dbReference>
<protein>
    <submittedName>
        <fullName evidence="5">Restriction endonuclease subunit S</fullName>
        <ecNumber evidence="5">3.1.21.-</ecNumber>
    </submittedName>
</protein>
<evidence type="ECO:0000256" key="1">
    <source>
        <dbReference type="ARBA" id="ARBA00010923"/>
    </source>
</evidence>
<keyword evidence="5" id="KW-0378">Hydrolase</keyword>
<sequence>MSGTIVPLAEVAEVKLGRQRSPKNHDGPNMRKYLRAANVGWSGLLLDDVKEMNFTDTELAQFRLEPGDILLNEASGSPREVGKPALWQGELDDCAFQNTLLRVRPSDQVDSRYLLHFFRREAESGEFVRGSRGTGINHLGRAALAQWSIPLPPIEEQRRIAAILDHADVLRAKRREALARLDELTQSIFIDMFGDPATNPAGWETARMGEICGNRFRNGLSPSKSGKVHAKVLTLSAVTGSEFDESAFKVSTFESAPPAGQSVTFDDLLICRGNGNLGLANVPLAGRPFRAENGVVVARRRRCSYGPSRPWISLRVGTGHVPFSVAVTTRSRARGSDSFLPSGPSGRPPLIHHLRGG</sequence>